<feature type="chain" id="PRO_5006422270" evidence="1">
    <location>
        <begin position="29"/>
        <end position="70"/>
    </location>
</feature>
<gene>
    <name evidence="2" type="ORF">ABR62_03410</name>
</gene>
<dbReference type="Proteomes" id="UP000053054">
    <property type="component" value="Unassembled WGS sequence"/>
</dbReference>
<evidence type="ECO:0000256" key="1">
    <source>
        <dbReference type="SAM" id="SignalP"/>
    </source>
</evidence>
<dbReference type="AlphaFoldDB" id="A0A0R2QPG7"/>
<feature type="signal peptide" evidence="1">
    <location>
        <begin position="1"/>
        <end position="28"/>
    </location>
</feature>
<comment type="caution">
    <text evidence="2">The sequence shown here is derived from an EMBL/GenBank/DDBJ whole genome shotgun (WGS) entry which is preliminary data.</text>
</comment>
<protein>
    <submittedName>
        <fullName evidence="2">Uncharacterized protein</fullName>
    </submittedName>
</protein>
<evidence type="ECO:0000313" key="3">
    <source>
        <dbReference type="Proteomes" id="UP000053054"/>
    </source>
</evidence>
<dbReference type="EMBL" id="LIAU01000303">
    <property type="protein sequence ID" value="KRO51019.1"/>
    <property type="molecule type" value="Genomic_DNA"/>
</dbReference>
<organism evidence="2 3">
    <name type="scientific">Actinobacteria bacterium BACL2 MAG-120820-bin50</name>
    <dbReference type="NCBI Taxonomy" id="1655570"/>
    <lineage>
        <taxon>Bacteria</taxon>
        <taxon>Bacillati</taxon>
        <taxon>Actinomycetota</taxon>
        <taxon>Actinomycetes</taxon>
        <taxon>Actinomycetes incertae sedis</taxon>
        <taxon>ac1 cluster</taxon>
    </lineage>
</organism>
<name>A0A0R2QPG7_9ACTN</name>
<accession>A0A0R2QPG7</accession>
<keyword evidence="1" id="KW-0732">Signal</keyword>
<sequence length="70" mass="7460">MKKKLFRGFAVLATLALAAGLAVTPAHANKNIVVWADESRGPNLTTTLKTKGTGFLVIPSLLSHLLTSMR</sequence>
<evidence type="ECO:0000313" key="2">
    <source>
        <dbReference type="EMBL" id="KRO51019.1"/>
    </source>
</evidence>
<proteinExistence type="predicted"/>
<reference evidence="2 3" key="1">
    <citation type="submission" date="2015-10" db="EMBL/GenBank/DDBJ databases">
        <title>Metagenome-Assembled Genomes uncover a global brackish microbiome.</title>
        <authorList>
            <person name="Hugerth L.W."/>
            <person name="Larsson J."/>
            <person name="Alneberg J."/>
            <person name="Lindh M.V."/>
            <person name="Legrand C."/>
            <person name="Pinhassi J."/>
            <person name="Andersson A.F."/>
        </authorList>
    </citation>
    <scope>NUCLEOTIDE SEQUENCE [LARGE SCALE GENOMIC DNA]</scope>
    <source>
        <strain evidence="2">BACL2 MAG-120820-bin50</strain>
    </source>
</reference>